<dbReference type="GO" id="GO:0005829">
    <property type="term" value="C:cytosol"/>
    <property type="evidence" value="ECO:0007669"/>
    <property type="project" value="TreeGrafter"/>
</dbReference>
<dbReference type="PANTHER" id="PTHR10000">
    <property type="entry name" value="PHOSPHOSERINE PHOSPHATASE"/>
    <property type="match status" value="1"/>
</dbReference>
<organism evidence="1 2">
    <name type="scientific">Corynebacterium deserti GIMN1.010</name>
    <dbReference type="NCBI Taxonomy" id="931089"/>
    <lineage>
        <taxon>Bacteria</taxon>
        <taxon>Bacillati</taxon>
        <taxon>Actinomycetota</taxon>
        <taxon>Actinomycetes</taxon>
        <taxon>Mycobacteriales</taxon>
        <taxon>Corynebacteriaceae</taxon>
        <taxon>Corynebacterium</taxon>
    </lineage>
</organism>
<dbReference type="NCBIfam" id="TIGR01484">
    <property type="entry name" value="HAD-SF-IIB"/>
    <property type="match status" value="1"/>
</dbReference>
<keyword evidence="2" id="KW-1185">Reference proteome</keyword>
<name>A0A0M3Q9B3_9CORY</name>
<evidence type="ECO:0000313" key="1">
    <source>
        <dbReference type="EMBL" id="ALC05353.1"/>
    </source>
</evidence>
<gene>
    <name evidence="1" type="ORF">CDES_04540</name>
</gene>
<sequence length="268" mass="28851">MDFRLVATDMDGTLLDSNHDIPEGFWDVLDRLRANGIAFAPASGRQLATLQHQFADAGEPISFIAENGTVVVHNGEIISLTTINPDTVHAIIDAARNADVDMGVVICRPERAYIERNDEAFRTEGTRYYVSLAVVDDLHEAVNDEVIKVAIFTFQDAEEDCAPVISAACPDANIVVSGKHWVDVMDPSANKGQALAKLRDALGITESETLVFGDYLNDTELIKAAGTSYAMSNAHPDILALADAVAPSNDEAGVVQVLEKLLAEQTVS</sequence>
<proteinExistence type="predicted"/>
<protein>
    <recommendedName>
        <fullName evidence="3">HAD family hydrolase</fullName>
    </recommendedName>
</protein>
<dbReference type="PATRIC" id="fig|931089.4.peg.917"/>
<dbReference type="SFLD" id="SFLDG01144">
    <property type="entry name" value="C2.B.4:_PGP_Like"/>
    <property type="match status" value="1"/>
</dbReference>
<evidence type="ECO:0000313" key="2">
    <source>
        <dbReference type="Proteomes" id="UP000068067"/>
    </source>
</evidence>
<dbReference type="Gene3D" id="3.40.50.1000">
    <property type="entry name" value="HAD superfamily/HAD-like"/>
    <property type="match status" value="1"/>
</dbReference>
<dbReference type="RefSeq" id="WP_053544441.1">
    <property type="nucleotide sequence ID" value="NZ_CP009220.1"/>
</dbReference>
<dbReference type="PANTHER" id="PTHR10000:SF53">
    <property type="entry name" value="5-AMINO-6-(5-PHOSPHO-D-RIBITYLAMINO)URACIL PHOSPHATASE YBJI-RELATED"/>
    <property type="match status" value="1"/>
</dbReference>
<dbReference type="CDD" id="cd07518">
    <property type="entry name" value="HAD_YbiV-Like"/>
    <property type="match status" value="1"/>
</dbReference>
<dbReference type="GO" id="GO:0000287">
    <property type="term" value="F:magnesium ion binding"/>
    <property type="evidence" value="ECO:0007669"/>
    <property type="project" value="TreeGrafter"/>
</dbReference>
<dbReference type="STRING" id="931089.CDES_04540"/>
<dbReference type="Pfam" id="PF08282">
    <property type="entry name" value="Hydrolase_3"/>
    <property type="match status" value="1"/>
</dbReference>
<reference evidence="1 2" key="1">
    <citation type="submission" date="2014-08" db="EMBL/GenBank/DDBJ databases">
        <title>Complete genome sequence of Corynebacterium deserti GIMN1.010 (=DSM 45689), isolated from desert sand in western China.</title>
        <authorList>
            <person name="Ruckert C."/>
            <person name="Albersmeier A."/>
            <person name="Kalinowski J."/>
        </authorList>
    </citation>
    <scope>NUCLEOTIDE SEQUENCE [LARGE SCALE GENOMIC DNA]</scope>
    <source>
        <strain evidence="1 2">GIMN1.010</strain>
    </source>
</reference>
<dbReference type="SFLD" id="SFLDS00003">
    <property type="entry name" value="Haloacid_Dehalogenase"/>
    <property type="match status" value="1"/>
</dbReference>
<dbReference type="SUPFAM" id="SSF56784">
    <property type="entry name" value="HAD-like"/>
    <property type="match status" value="1"/>
</dbReference>
<dbReference type="InterPro" id="IPR023214">
    <property type="entry name" value="HAD_sf"/>
</dbReference>
<dbReference type="InterPro" id="IPR036412">
    <property type="entry name" value="HAD-like_sf"/>
</dbReference>
<evidence type="ECO:0008006" key="3">
    <source>
        <dbReference type="Google" id="ProtNLM"/>
    </source>
</evidence>
<dbReference type="Gene3D" id="3.30.1240.10">
    <property type="match status" value="1"/>
</dbReference>
<dbReference type="NCBIfam" id="TIGR00099">
    <property type="entry name" value="Cof-subfamily"/>
    <property type="match status" value="1"/>
</dbReference>
<dbReference type="GO" id="GO:0016791">
    <property type="term" value="F:phosphatase activity"/>
    <property type="evidence" value="ECO:0007669"/>
    <property type="project" value="TreeGrafter"/>
</dbReference>
<dbReference type="AlphaFoldDB" id="A0A0M3Q9B3"/>
<dbReference type="InterPro" id="IPR000150">
    <property type="entry name" value="Cof"/>
</dbReference>
<dbReference type="Proteomes" id="UP000068067">
    <property type="component" value="Chromosome"/>
</dbReference>
<dbReference type="InterPro" id="IPR006379">
    <property type="entry name" value="HAD-SF_hydro_IIB"/>
</dbReference>
<dbReference type="KEGG" id="cdx:CDES_04540"/>
<dbReference type="SFLD" id="SFLDG01140">
    <property type="entry name" value="C2.B:_Phosphomannomutase_and_P"/>
    <property type="match status" value="1"/>
</dbReference>
<dbReference type="OrthoDB" id="3180855at2"/>
<dbReference type="EMBL" id="CP009220">
    <property type="protein sequence ID" value="ALC05353.1"/>
    <property type="molecule type" value="Genomic_DNA"/>
</dbReference>
<accession>A0A0M3Q9B3</accession>